<evidence type="ECO:0000313" key="1">
    <source>
        <dbReference type="EMBL" id="KAF9477840.1"/>
    </source>
</evidence>
<proteinExistence type="predicted"/>
<evidence type="ECO:0000313" key="2">
    <source>
        <dbReference type="Proteomes" id="UP000807469"/>
    </source>
</evidence>
<gene>
    <name evidence="1" type="ORF">BDN70DRAFT_933886</name>
</gene>
<name>A0A9P5Z031_9AGAR</name>
<dbReference type="EMBL" id="MU155249">
    <property type="protein sequence ID" value="KAF9477840.1"/>
    <property type="molecule type" value="Genomic_DNA"/>
</dbReference>
<dbReference type="Proteomes" id="UP000807469">
    <property type="component" value="Unassembled WGS sequence"/>
</dbReference>
<sequence>MSFFSIVNRCLLELFDPTWFSYIQSSTTAPSDVACQANLPPERHQYKHPFSKKPYFRNRKLRIITPLDIRDAQTLCSIENAYNEFSVSLRRNPGSLHIPQDMEIVVSGKPEEIEKMEKTEETMAISTYSRRASAAYKYSNEEGLTLGEKKEFWHFLAEYPSHVAELPPNTESQFYHAVKTGEFYCAQSTINRTMYPYTERQIDKVVAQYEELKVSLEKGVNVMPSLCYLIGNAMPRLEPLKREDGGLNIVYGGGYDY</sequence>
<comment type="caution">
    <text evidence="1">The sequence shown here is derived from an EMBL/GenBank/DDBJ whole genome shotgun (WGS) entry which is preliminary data.</text>
</comment>
<keyword evidence="2" id="KW-1185">Reference proteome</keyword>
<dbReference type="AlphaFoldDB" id="A0A9P5Z031"/>
<dbReference type="OrthoDB" id="3166422at2759"/>
<reference evidence="1" key="1">
    <citation type="submission" date="2020-11" db="EMBL/GenBank/DDBJ databases">
        <authorList>
            <consortium name="DOE Joint Genome Institute"/>
            <person name="Ahrendt S."/>
            <person name="Riley R."/>
            <person name="Andreopoulos W."/>
            <person name="Labutti K."/>
            <person name="Pangilinan J."/>
            <person name="Ruiz-Duenas F.J."/>
            <person name="Barrasa J.M."/>
            <person name="Sanchez-Garcia M."/>
            <person name="Camarero S."/>
            <person name="Miyauchi S."/>
            <person name="Serrano A."/>
            <person name="Linde D."/>
            <person name="Babiker R."/>
            <person name="Drula E."/>
            <person name="Ayuso-Fernandez I."/>
            <person name="Pacheco R."/>
            <person name="Padilla G."/>
            <person name="Ferreira P."/>
            <person name="Barriuso J."/>
            <person name="Kellner H."/>
            <person name="Castanera R."/>
            <person name="Alfaro M."/>
            <person name="Ramirez L."/>
            <person name="Pisabarro A.G."/>
            <person name="Kuo A."/>
            <person name="Tritt A."/>
            <person name="Lipzen A."/>
            <person name="He G."/>
            <person name="Yan M."/>
            <person name="Ng V."/>
            <person name="Cullen D."/>
            <person name="Martin F."/>
            <person name="Rosso M.-N."/>
            <person name="Henrissat B."/>
            <person name="Hibbett D."/>
            <person name="Martinez A.T."/>
            <person name="Grigoriev I.V."/>
        </authorList>
    </citation>
    <scope>NUCLEOTIDE SEQUENCE</scope>
    <source>
        <strain evidence="1">CIRM-BRFM 674</strain>
    </source>
</reference>
<protein>
    <submittedName>
        <fullName evidence="1">Uncharacterized protein</fullName>
    </submittedName>
</protein>
<accession>A0A9P5Z031</accession>
<organism evidence="1 2">
    <name type="scientific">Pholiota conissans</name>
    <dbReference type="NCBI Taxonomy" id="109636"/>
    <lineage>
        <taxon>Eukaryota</taxon>
        <taxon>Fungi</taxon>
        <taxon>Dikarya</taxon>
        <taxon>Basidiomycota</taxon>
        <taxon>Agaricomycotina</taxon>
        <taxon>Agaricomycetes</taxon>
        <taxon>Agaricomycetidae</taxon>
        <taxon>Agaricales</taxon>
        <taxon>Agaricineae</taxon>
        <taxon>Strophariaceae</taxon>
        <taxon>Pholiota</taxon>
    </lineage>
</organism>